<dbReference type="RefSeq" id="WP_268925436.1">
    <property type="nucleotide sequence ID" value="NZ_JAPTGB010000018.1"/>
</dbReference>
<keyword evidence="1" id="KW-0812">Transmembrane</keyword>
<feature type="transmembrane region" description="Helical" evidence="1">
    <location>
        <begin position="12"/>
        <end position="36"/>
    </location>
</feature>
<dbReference type="EMBL" id="JAPTGB010000018">
    <property type="protein sequence ID" value="MCZ0861247.1"/>
    <property type="molecule type" value="Genomic_DNA"/>
</dbReference>
<evidence type="ECO:0000256" key="1">
    <source>
        <dbReference type="SAM" id="Phobius"/>
    </source>
</evidence>
<sequence length="97" mass="9983">MKIEKVGVSSAAFVFGGIFAVLGAIGGFLEGISAMVGLSFRIGIIQGLGIGLLETIMLIVIYAVVGLIVGLIVGAICAWAFNHSSRLFGGIEITVKE</sequence>
<evidence type="ECO:0008006" key="4">
    <source>
        <dbReference type="Google" id="ProtNLM"/>
    </source>
</evidence>
<evidence type="ECO:0000313" key="2">
    <source>
        <dbReference type="EMBL" id="MCZ0861247.1"/>
    </source>
</evidence>
<feature type="transmembrane region" description="Helical" evidence="1">
    <location>
        <begin position="56"/>
        <end position="81"/>
    </location>
</feature>
<evidence type="ECO:0000313" key="3">
    <source>
        <dbReference type="Proteomes" id="UP001141422"/>
    </source>
</evidence>
<accession>A0ABT4IHM4</accession>
<protein>
    <recommendedName>
        <fullName evidence="4">DUF3566 domain-containing protein</fullName>
    </recommendedName>
</protein>
<reference evidence="2" key="1">
    <citation type="submission" date="2022-12" db="EMBL/GenBank/DDBJ databases">
        <title>Isolation and characterisation of novel Methanocorpusculum spp. from native Australian herbivores indicates the genus is ancestrally host-associated.</title>
        <authorList>
            <person name="Volmer J.G."/>
            <person name="Soo R.M."/>
            <person name="Evans P.N."/>
            <person name="Hoedt E.C."/>
            <person name="Astorga Alsina A.L."/>
            <person name="Woodcroft B.J."/>
            <person name="Tyson G.W."/>
            <person name="Hugenholtz P."/>
            <person name="Morrison M."/>
        </authorList>
    </citation>
    <scope>NUCLEOTIDE SEQUENCE</scope>
    <source>
        <strain evidence="2">MG</strain>
    </source>
</reference>
<proteinExistence type="predicted"/>
<comment type="caution">
    <text evidence="2">The sequence shown here is derived from an EMBL/GenBank/DDBJ whole genome shotgun (WGS) entry which is preliminary data.</text>
</comment>
<keyword evidence="1" id="KW-1133">Transmembrane helix</keyword>
<dbReference type="Proteomes" id="UP001141422">
    <property type="component" value="Unassembled WGS sequence"/>
</dbReference>
<organism evidence="2 3">
    <name type="scientific">Methanocorpusculum petauri</name>
    <dbReference type="NCBI Taxonomy" id="3002863"/>
    <lineage>
        <taxon>Archaea</taxon>
        <taxon>Methanobacteriati</taxon>
        <taxon>Methanobacteriota</taxon>
        <taxon>Stenosarchaea group</taxon>
        <taxon>Methanomicrobia</taxon>
        <taxon>Methanomicrobiales</taxon>
        <taxon>Methanocorpusculaceae</taxon>
        <taxon>Methanocorpusculum</taxon>
    </lineage>
</organism>
<keyword evidence="3" id="KW-1185">Reference proteome</keyword>
<name>A0ABT4IHM4_9EURY</name>
<keyword evidence="1" id="KW-0472">Membrane</keyword>
<gene>
    <name evidence="2" type="ORF">O0S10_08450</name>
</gene>